<organism evidence="14 15">
    <name type="scientific">Thermodesulforhabdus norvegica</name>
    <dbReference type="NCBI Taxonomy" id="39841"/>
    <lineage>
        <taxon>Bacteria</taxon>
        <taxon>Pseudomonadati</taxon>
        <taxon>Thermodesulfobacteriota</taxon>
        <taxon>Syntrophobacteria</taxon>
        <taxon>Syntrophobacterales</taxon>
        <taxon>Thermodesulforhabdaceae</taxon>
        <taxon>Thermodesulforhabdus</taxon>
    </lineage>
</organism>
<evidence type="ECO:0000256" key="9">
    <source>
        <dbReference type="ARBA" id="ARBA00022989"/>
    </source>
</evidence>
<keyword evidence="6 12" id="KW-0479">Metal-binding</keyword>
<dbReference type="InterPro" id="IPR050083">
    <property type="entry name" value="HtpX_protease"/>
</dbReference>
<evidence type="ECO:0000256" key="8">
    <source>
        <dbReference type="ARBA" id="ARBA00022833"/>
    </source>
</evidence>
<evidence type="ECO:0000313" key="15">
    <source>
        <dbReference type="Proteomes" id="UP000199611"/>
    </source>
</evidence>
<dbReference type="PANTHER" id="PTHR43221">
    <property type="entry name" value="PROTEASE HTPX"/>
    <property type="match status" value="1"/>
</dbReference>
<protein>
    <recommendedName>
        <fullName evidence="12">Protease HtpX homolog</fullName>
        <ecNumber evidence="12">3.4.24.-</ecNumber>
    </recommendedName>
</protein>
<gene>
    <name evidence="12" type="primary">htpX</name>
    <name evidence="14" type="ORF">SAMN05660836_02099</name>
</gene>
<evidence type="ECO:0000313" key="14">
    <source>
        <dbReference type="EMBL" id="SFM95189.1"/>
    </source>
</evidence>
<evidence type="ECO:0000259" key="13">
    <source>
        <dbReference type="Pfam" id="PF01435"/>
    </source>
</evidence>
<dbReference type="RefSeq" id="WP_093395622.1">
    <property type="nucleotide sequence ID" value="NZ_FOUU01000007.1"/>
</dbReference>
<dbReference type="GO" id="GO:0004222">
    <property type="term" value="F:metalloendopeptidase activity"/>
    <property type="evidence" value="ECO:0007669"/>
    <property type="project" value="UniProtKB-UniRule"/>
</dbReference>
<evidence type="ECO:0000256" key="4">
    <source>
        <dbReference type="ARBA" id="ARBA00022670"/>
    </source>
</evidence>
<dbReference type="GO" id="GO:0006508">
    <property type="term" value="P:proteolysis"/>
    <property type="evidence" value="ECO:0007669"/>
    <property type="project" value="UniProtKB-KW"/>
</dbReference>
<keyword evidence="14" id="KW-0346">Stress response</keyword>
<dbReference type="AlphaFoldDB" id="A0A1I4V1U1"/>
<feature type="binding site" evidence="12">
    <location>
        <position position="135"/>
    </location>
    <ligand>
        <name>Zn(2+)</name>
        <dbReference type="ChEBI" id="CHEBI:29105"/>
        <note>catalytic</note>
    </ligand>
</feature>
<dbReference type="NCBIfam" id="NF002826">
    <property type="entry name" value="PRK03001.1"/>
    <property type="match status" value="1"/>
</dbReference>
<keyword evidence="4 12" id="KW-0645">Protease</keyword>
<keyword evidence="8 12" id="KW-0862">Zinc</keyword>
<dbReference type="GO" id="GO:0005886">
    <property type="term" value="C:plasma membrane"/>
    <property type="evidence" value="ECO:0007669"/>
    <property type="project" value="UniProtKB-SubCell"/>
</dbReference>
<evidence type="ECO:0000256" key="2">
    <source>
        <dbReference type="ARBA" id="ARBA00009779"/>
    </source>
</evidence>
<feature type="transmembrane region" description="Helical" evidence="12">
    <location>
        <begin position="178"/>
        <end position="199"/>
    </location>
</feature>
<dbReference type="InterPro" id="IPR001915">
    <property type="entry name" value="Peptidase_M48"/>
</dbReference>
<evidence type="ECO:0000256" key="5">
    <source>
        <dbReference type="ARBA" id="ARBA00022692"/>
    </source>
</evidence>
<dbReference type="InterPro" id="IPR022919">
    <property type="entry name" value="Pept_M48_protease_HtpX"/>
</dbReference>
<accession>A0A1I4V1U1</accession>
<keyword evidence="3 12" id="KW-1003">Cell membrane</keyword>
<keyword evidence="10 12" id="KW-0482">Metalloprotease</keyword>
<proteinExistence type="inferred from homology"/>
<keyword evidence="7 12" id="KW-0378">Hydrolase</keyword>
<dbReference type="EMBL" id="FOUU01000007">
    <property type="protein sequence ID" value="SFM95189.1"/>
    <property type="molecule type" value="Genomic_DNA"/>
</dbReference>
<evidence type="ECO:0000256" key="12">
    <source>
        <dbReference type="HAMAP-Rule" id="MF_00188"/>
    </source>
</evidence>
<feature type="transmembrane region" description="Helical" evidence="12">
    <location>
        <begin position="31"/>
        <end position="48"/>
    </location>
</feature>
<feature type="binding site" evidence="12">
    <location>
        <position position="131"/>
    </location>
    <ligand>
        <name>Zn(2+)</name>
        <dbReference type="ChEBI" id="CHEBI:29105"/>
        <note>catalytic</note>
    </ligand>
</feature>
<dbReference type="GO" id="GO:0008270">
    <property type="term" value="F:zinc ion binding"/>
    <property type="evidence" value="ECO:0007669"/>
    <property type="project" value="UniProtKB-UniRule"/>
</dbReference>
<evidence type="ECO:0000256" key="1">
    <source>
        <dbReference type="ARBA" id="ARBA00004651"/>
    </source>
</evidence>
<dbReference type="Pfam" id="PF01435">
    <property type="entry name" value="Peptidase_M48"/>
    <property type="match status" value="1"/>
</dbReference>
<feature type="domain" description="Peptidase M48" evidence="13">
    <location>
        <begin position="65"/>
        <end position="282"/>
    </location>
</feature>
<feature type="transmembrane region" description="Helical" evidence="12">
    <location>
        <begin position="7"/>
        <end position="25"/>
    </location>
</feature>
<evidence type="ECO:0000256" key="7">
    <source>
        <dbReference type="ARBA" id="ARBA00022801"/>
    </source>
</evidence>
<keyword evidence="5 12" id="KW-0812">Transmembrane</keyword>
<keyword evidence="11 12" id="KW-0472">Membrane</keyword>
<feature type="binding site" evidence="12">
    <location>
        <position position="208"/>
    </location>
    <ligand>
        <name>Zn(2+)</name>
        <dbReference type="ChEBI" id="CHEBI:29105"/>
        <note>catalytic</note>
    </ligand>
</feature>
<evidence type="ECO:0000256" key="3">
    <source>
        <dbReference type="ARBA" id="ARBA00022475"/>
    </source>
</evidence>
<keyword evidence="15" id="KW-1185">Reference proteome</keyword>
<dbReference type="Gene3D" id="3.30.2010.10">
    <property type="entry name" value="Metalloproteases ('zincins'), catalytic domain"/>
    <property type="match status" value="1"/>
</dbReference>
<dbReference type="STRING" id="39841.SAMN05660836_02099"/>
<comment type="cofactor">
    <cofactor evidence="12">
        <name>Zn(2+)</name>
        <dbReference type="ChEBI" id="CHEBI:29105"/>
    </cofactor>
    <text evidence="12">Binds 1 zinc ion per subunit.</text>
</comment>
<feature type="active site" evidence="12">
    <location>
        <position position="132"/>
    </location>
</feature>
<comment type="similarity">
    <text evidence="2 12">Belongs to the peptidase M48B family.</text>
</comment>
<name>A0A1I4V1U1_9BACT</name>
<feature type="transmembrane region" description="Helical" evidence="12">
    <location>
        <begin position="141"/>
        <end position="158"/>
    </location>
</feature>
<sequence length="287" mass="30814">MGNQFRTFILLAGLTVFIVLMGRLIGGPVGMIFALVLAGIMNLAGYWFSDKIVLSMYGAREVSEAEAPELYHMVRELAMQANLPMPKVYIIPSEAPNAFATGRNPEHAAVAVTEGILRLMEPHEIRGVLGHELAHVKNRDILIQSVAATLAGAVMVLADMARWAAFFGGVRSDDDDGGVAGIVGTLALAIIAPIAAMLIQLAISRSREYLADETGAKIAGNPEFLASALEKLGMATQKIPMVEARPATAHMFIVNPLTGGGLLSLFSTHPPIEERVRRLRAMALSRY</sequence>
<dbReference type="CDD" id="cd07336">
    <property type="entry name" value="M48B_HtpX_like"/>
    <property type="match status" value="1"/>
</dbReference>
<dbReference type="Proteomes" id="UP000199611">
    <property type="component" value="Unassembled WGS sequence"/>
</dbReference>
<evidence type="ECO:0000256" key="10">
    <source>
        <dbReference type="ARBA" id="ARBA00023049"/>
    </source>
</evidence>
<comment type="subcellular location">
    <subcellularLocation>
        <location evidence="1 12">Cell membrane</location>
        <topology evidence="1 12">Multi-pass membrane protein</topology>
    </subcellularLocation>
</comment>
<dbReference type="EC" id="3.4.24.-" evidence="12"/>
<evidence type="ECO:0000256" key="11">
    <source>
        <dbReference type="ARBA" id="ARBA00023136"/>
    </source>
</evidence>
<keyword evidence="9 12" id="KW-1133">Transmembrane helix</keyword>
<reference evidence="14 15" key="1">
    <citation type="submission" date="2016-10" db="EMBL/GenBank/DDBJ databases">
        <authorList>
            <person name="de Groot N.N."/>
        </authorList>
    </citation>
    <scope>NUCLEOTIDE SEQUENCE [LARGE SCALE GENOMIC DNA]</scope>
    <source>
        <strain evidence="14 15">DSM 9990</strain>
    </source>
</reference>
<dbReference type="PANTHER" id="PTHR43221:SF1">
    <property type="entry name" value="PROTEASE HTPX"/>
    <property type="match status" value="1"/>
</dbReference>
<evidence type="ECO:0000256" key="6">
    <source>
        <dbReference type="ARBA" id="ARBA00022723"/>
    </source>
</evidence>
<dbReference type="OrthoDB" id="15218at2"/>
<dbReference type="HAMAP" id="MF_00188">
    <property type="entry name" value="Pept_M48_protease_HtpX"/>
    <property type="match status" value="1"/>
</dbReference>